<evidence type="ECO:0000256" key="5">
    <source>
        <dbReference type="ARBA" id="ARBA00013063"/>
    </source>
</evidence>
<dbReference type="CDD" id="cd00452">
    <property type="entry name" value="KDPG_aldolase"/>
    <property type="match status" value="1"/>
</dbReference>
<dbReference type="NCBIfam" id="NF004325">
    <property type="entry name" value="PRK05718.1"/>
    <property type="match status" value="1"/>
</dbReference>
<dbReference type="InterPro" id="IPR031337">
    <property type="entry name" value="KDPG/KHG_AS_1"/>
</dbReference>
<organism evidence="9 10">
    <name type="scientific">Bartonella taylorii 8TBB</name>
    <dbReference type="NCBI Taxonomy" id="1094560"/>
    <lineage>
        <taxon>Bacteria</taxon>
        <taxon>Pseudomonadati</taxon>
        <taxon>Pseudomonadota</taxon>
        <taxon>Alphaproteobacteria</taxon>
        <taxon>Hyphomicrobiales</taxon>
        <taxon>Bartonellaceae</taxon>
        <taxon>Bartonella</taxon>
    </lineage>
</organism>
<dbReference type="PROSITE" id="PS00159">
    <property type="entry name" value="ALDOLASE_KDPG_KHG_1"/>
    <property type="match status" value="1"/>
</dbReference>
<evidence type="ECO:0000256" key="2">
    <source>
        <dbReference type="ARBA" id="ARBA00004736"/>
    </source>
</evidence>
<sequence length="221" mass="23834">MCQKINHLLTLLQAQTVIPVLHIDDLQIAVPLARALVKGGLKRMEITLRTSNAYDAINAITQEVPQAIVGAGTILNTIHYEQAERAGAKFIVSPGLSDELIDCAKNSEIPLLPGAITPSELMQAWNKGYSYFKFFPAEAGGGMDFIQALAAPFSEIRFCPTGGITQKNAAQWLQLSNVFCVGGSWIAPKQLITANDWDAISALAHIAAQLPSYPTKARSTT</sequence>
<keyword evidence="7" id="KW-0704">Schiff base</keyword>
<dbReference type="Pfam" id="PF01081">
    <property type="entry name" value="Aldolase"/>
    <property type="match status" value="1"/>
</dbReference>
<protein>
    <recommendedName>
        <fullName evidence="5">2-dehydro-3-deoxy-phosphogluconate aldolase</fullName>
        <ecNumber evidence="5">4.1.2.14</ecNumber>
    </recommendedName>
</protein>
<comment type="similarity">
    <text evidence="3">Belongs to the KHG/KDPG aldolase family.</text>
</comment>
<dbReference type="PANTHER" id="PTHR30246">
    <property type="entry name" value="2-KETO-3-DEOXY-6-PHOSPHOGLUCONATE ALDOLASE"/>
    <property type="match status" value="1"/>
</dbReference>
<dbReference type="Proteomes" id="UP000002648">
    <property type="component" value="Unassembled WGS sequence"/>
</dbReference>
<dbReference type="OrthoDB" id="9805177at2"/>
<dbReference type="InterPro" id="IPR013785">
    <property type="entry name" value="Aldolase_TIM"/>
</dbReference>
<evidence type="ECO:0000256" key="7">
    <source>
        <dbReference type="ARBA" id="ARBA00023270"/>
    </source>
</evidence>
<evidence type="ECO:0000256" key="4">
    <source>
        <dbReference type="ARBA" id="ARBA00011233"/>
    </source>
</evidence>
<reference evidence="9 10" key="1">
    <citation type="submission" date="2012-03" db="EMBL/GenBank/DDBJ databases">
        <title>The Genome Sequence of Bartonella taylorii 8TBB.</title>
        <authorList>
            <consortium name="The Broad Institute Genome Sequencing Platform"/>
            <consortium name="The Broad Institute Genome Sequencing Center for Infectious Disease"/>
            <person name="Feldgarden M."/>
            <person name="Kirby J."/>
            <person name="Kosoy M."/>
            <person name="Birtles R."/>
            <person name="Probert W.S."/>
            <person name="Chiaraviglio L."/>
            <person name="Young S.K."/>
            <person name="Zeng Q."/>
            <person name="Gargeya S."/>
            <person name="Fitzgerald M."/>
            <person name="Haas B."/>
            <person name="Abouelleil A."/>
            <person name="Alvarado L."/>
            <person name="Arachchi H.M."/>
            <person name="Berlin A."/>
            <person name="Chapman S.B."/>
            <person name="Gearin G."/>
            <person name="Goldberg J."/>
            <person name="Griggs A."/>
            <person name="Gujja S."/>
            <person name="Hansen M."/>
            <person name="Heiman D."/>
            <person name="Howarth C."/>
            <person name="Larimer J."/>
            <person name="Lui A."/>
            <person name="MacDonald P.J.P."/>
            <person name="McCowen C."/>
            <person name="Montmayeur A."/>
            <person name="Murphy C."/>
            <person name="Neiman D."/>
            <person name="Pearson M."/>
            <person name="Priest M."/>
            <person name="Roberts A."/>
            <person name="Saif S."/>
            <person name="Shea T."/>
            <person name="Sisk P."/>
            <person name="Stolte C."/>
            <person name="Sykes S."/>
            <person name="Wortman J."/>
            <person name="Nusbaum C."/>
            <person name="Birren B."/>
        </authorList>
    </citation>
    <scope>NUCLEOTIDE SEQUENCE [LARGE SCALE GENOMIC DNA]</scope>
    <source>
        <strain evidence="9 10">8TBB</strain>
    </source>
</reference>
<comment type="subunit">
    <text evidence="4">Homotrimer.</text>
</comment>
<evidence type="ECO:0000313" key="10">
    <source>
        <dbReference type="Proteomes" id="UP000002648"/>
    </source>
</evidence>
<keyword evidence="10" id="KW-1185">Reference proteome</keyword>
<dbReference type="SUPFAM" id="SSF51569">
    <property type="entry name" value="Aldolase"/>
    <property type="match status" value="1"/>
</dbReference>
<dbReference type="Gene3D" id="3.20.20.70">
    <property type="entry name" value="Aldolase class I"/>
    <property type="match status" value="1"/>
</dbReference>
<proteinExistence type="inferred from homology"/>
<gene>
    <name evidence="9" type="ORF">ME9_01546</name>
</gene>
<comment type="caution">
    <text evidence="9">The sequence shown here is derived from an EMBL/GenBank/DDBJ whole genome shotgun (WGS) entry which is preliminary data.</text>
</comment>
<accession>A0A9P2RYJ9</accession>
<dbReference type="InterPro" id="IPR031338">
    <property type="entry name" value="KDPG/KHG_AS_2"/>
</dbReference>
<dbReference type="PROSITE" id="PS00160">
    <property type="entry name" value="ALDOLASE_KDPG_KHG_2"/>
    <property type="match status" value="1"/>
</dbReference>
<evidence type="ECO:0000256" key="6">
    <source>
        <dbReference type="ARBA" id="ARBA00023239"/>
    </source>
</evidence>
<dbReference type="RefSeq" id="WP_004861107.1">
    <property type="nucleotide sequence ID" value="NZ_CADEAG010000010.1"/>
</dbReference>
<comment type="catalytic activity">
    <reaction evidence="1">
        <text>2-dehydro-3-deoxy-6-phospho-D-gluconate = D-glyceraldehyde 3-phosphate + pyruvate</text>
        <dbReference type="Rhea" id="RHEA:17089"/>
        <dbReference type="ChEBI" id="CHEBI:15361"/>
        <dbReference type="ChEBI" id="CHEBI:57569"/>
        <dbReference type="ChEBI" id="CHEBI:59776"/>
        <dbReference type="EC" id="4.1.2.14"/>
    </reaction>
</comment>
<keyword evidence="8" id="KW-0119">Carbohydrate metabolism</keyword>
<dbReference type="EC" id="4.1.2.14" evidence="5"/>
<dbReference type="PANTHER" id="PTHR30246:SF1">
    <property type="entry name" value="2-DEHYDRO-3-DEOXY-6-PHOSPHOGALACTONATE ALDOLASE-RELATED"/>
    <property type="match status" value="1"/>
</dbReference>
<evidence type="ECO:0000256" key="3">
    <source>
        <dbReference type="ARBA" id="ARBA00006906"/>
    </source>
</evidence>
<name>A0A9P2RYJ9_BARTA</name>
<comment type="pathway">
    <text evidence="2">Carbohydrate acid metabolism; 2-dehydro-3-deoxy-D-gluconate degradation; D-glyceraldehyde 3-phosphate and pyruvate from 2-dehydro-3-deoxy-D-gluconate: step 2/2.</text>
</comment>
<evidence type="ECO:0000256" key="1">
    <source>
        <dbReference type="ARBA" id="ARBA00000654"/>
    </source>
</evidence>
<keyword evidence="6" id="KW-0456">Lyase</keyword>
<evidence type="ECO:0000313" key="9">
    <source>
        <dbReference type="EMBL" id="EJF92338.1"/>
    </source>
</evidence>
<dbReference type="GO" id="GO:0008675">
    <property type="term" value="F:2-dehydro-3-deoxy-phosphogluconate aldolase activity"/>
    <property type="evidence" value="ECO:0007669"/>
    <property type="project" value="UniProtKB-EC"/>
</dbReference>
<dbReference type="NCBIfam" id="TIGR01182">
    <property type="entry name" value="eda"/>
    <property type="match status" value="1"/>
</dbReference>
<dbReference type="AlphaFoldDB" id="A0A9P2RYJ9"/>
<dbReference type="EMBL" id="AIMD01000053">
    <property type="protein sequence ID" value="EJF92338.1"/>
    <property type="molecule type" value="Genomic_DNA"/>
</dbReference>
<dbReference type="InterPro" id="IPR000887">
    <property type="entry name" value="Aldlse_KDPG_KHG"/>
</dbReference>
<evidence type="ECO:0000256" key="8">
    <source>
        <dbReference type="ARBA" id="ARBA00023277"/>
    </source>
</evidence>